<dbReference type="SUPFAM" id="SSF52833">
    <property type="entry name" value="Thioredoxin-like"/>
    <property type="match status" value="1"/>
</dbReference>
<feature type="domain" description="UBX" evidence="2">
    <location>
        <begin position="276"/>
        <end position="354"/>
    </location>
</feature>
<dbReference type="AlphaFoldDB" id="A0A7E4UUK2"/>
<evidence type="ECO:0000256" key="1">
    <source>
        <dbReference type="SAM" id="Coils"/>
    </source>
</evidence>
<dbReference type="PANTHER" id="PTHR23322:SF96">
    <property type="entry name" value="FAS-ASSOCIATED FACTOR 1"/>
    <property type="match status" value="1"/>
</dbReference>
<reference evidence="4" key="2">
    <citation type="submission" date="2020-10" db="UniProtKB">
        <authorList>
            <consortium name="WormBaseParasite"/>
        </authorList>
    </citation>
    <scope>IDENTIFICATION</scope>
</reference>
<accession>A0A7E4UUK2</accession>
<dbReference type="InterPro" id="IPR006577">
    <property type="entry name" value="UAS"/>
</dbReference>
<dbReference type="InterPro" id="IPR036249">
    <property type="entry name" value="Thioredoxin-like_sf"/>
</dbReference>
<dbReference type="PROSITE" id="PS50033">
    <property type="entry name" value="UBX"/>
    <property type="match status" value="1"/>
</dbReference>
<keyword evidence="1" id="KW-0175">Coiled coil</keyword>
<evidence type="ECO:0000313" key="3">
    <source>
        <dbReference type="Proteomes" id="UP000492821"/>
    </source>
</evidence>
<feature type="coiled-coil region" evidence="1">
    <location>
        <begin position="194"/>
        <end position="268"/>
    </location>
</feature>
<name>A0A7E4UUK2_PANRE</name>
<evidence type="ECO:0000259" key="2">
    <source>
        <dbReference type="PROSITE" id="PS50033"/>
    </source>
</evidence>
<sequence length="357" mass="41034">MATSTEQETFTSFTPLVPNDYDSVEEALYLFGEGFKQRYSKADLDFCPISLKMAVREVVDARDVTTRRPLAIYLHNEKASSTSAFVTQVLCDDKVSALLKKEFVVWGWDCTDDEAIENMIEWLEDAQAYDAANQLECTPVDDFPLLLVLQRQQGALTMTDMISGKHNQTADFVLPQLKHSVAIFEKTKSAFMAKERARVERQQLQAQQEAEYEASKKQDRLKYEAAKEQERLKMEEEARIAKEERKAKEAALRAAEEAKRRHEELAAAMPEEPKPDDKNVITIRLRFPDNAQTVRRFSLDEPLQLLIDFAGSKGYLSDQYCIFSSDFPRKNIATFDSKTPFSELKWSRREQVIVEEI</sequence>
<dbReference type="WBParaSite" id="Pan_g13026.t1">
    <property type="protein sequence ID" value="Pan_g13026.t1"/>
    <property type="gene ID" value="Pan_g13026"/>
</dbReference>
<reference evidence="3" key="1">
    <citation type="journal article" date="2013" name="Genetics">
        <title>The draft genome and transcriptome of Panagrellus redivivus are shaped by the harsh demands of a free-living lifestyle.</title>
        <authorList>
            <person name="Srinivasan J."/>
            <person name="Dillman A.R."/>
            <person name="Macchietto M.G."/>
            <person name="Heikkinen L."/>
            <person name="Lakso M."/>
            <person name="Fracchia K.M."/>
            <person name="Antoshechkin I."/>
            <person name="Mortazavi A."/>
            <person name="Wong G."/>
            <person name="Sternberg P.W."/>
        </authorList>
    </citation>
    <scope>NUCLEOTIDE SEQUENCE [LARGE SCALE GENOMIC DNA]</scope>
    <source>
        <strain evidence="3">MT8872</strain>
    </source>
</reference>
<organism evidence="3 4">
    <name type="scientific">Panagrellus redivivus</name>
    <name type="common">Microworm</name>
    <dbReference type="NCBI Taxonomy" id="6233"/>
    <lineage>
        <taxon>Eukaryota</taxon>
        <taxon>Metazoa</taxon>
        <taxon>Ecdysozoa</taxon>
        <taxon>Nematoda</taxon>
        <taxon>Chromadorea</taxon>
        <taxon>Rhabditida</taxon>
        <taxon>Tylenchina</taxon>
        <taxon>Panagrolaimomorpha</taxon>
        <taxon>Panagrolaimoidea</taxon>
        <taxon>Panagrolaimidae</taxon>
        <taxon>Panagrellus</taxon>
    </lineage>
</organism>
<dbReference type="GO" id="GO:0043130">
    <property type="term" value="F:ubiquitin binding"/>
    <property type="evidence" value="ECO:0007669"/>
    <property type="project" value="TreeGrafter"/>
</dbReference>
<keyword evidence="3" id="KW-1185">Reference proteome</keyword>
<dbReference type="InterPro" id="IPR050730">
    <property type="entry name" value="UBX_domain-protein"/>
</dbReference>
<dbReference type="Gene3D" id="3.40.30.10">
    <property type="entry name" value="Glutaredoxin"/>
    <property type="match status" value="1"/>
</dbReference>
<evidence type="ECO:0000313" key="4">
    <source>
        <dbReference type="WBParaSite" id="Pan_g13026.t1"/>
    </source>
</evidence>
<dbReference type="InterPro" id="IPR029071">
    <property type="entry name" value="Ubiquitin-like_domsf"/>
</dbReference>
<dbReference type="Pfam" id="PF00789">
    <property type="entry name" value="UBX"/>
    <property type="match status" value="1"/>
</dbReference>
<dbReference type="InterPro" id="IPR049483">
    <property type="entry name" value="FAF1_2-like_UAS"/>
</dbReference>
<dbReference type="Pfam" id="PF21021">
    <property type="entry name" value="FAF1"/>
    <property type="match status" value="1"/>
</dbReference>
<dbReference type="Proteomes" id="UP000492821">
    <property type="component" value="Unassembled WGS sequence"/>
</dbReference>
<dbReference type="GO" id="GO:0005634">
    <property type="term" value="C:nucleus"/>
    <property type="evidence" value="ECO:0007669"/>
    <property type="project" value="TreeGrafter"/>
</dbReference>
<protein>
    <submittedName>
        <fullName evidence="4">UBX domain-containing protein</fullName>
    </submittedName>
</protein>
<dbReference type="GO" id="GO:0036503">
    <property type="term" value="P:ERAD pathway"/>
    <property type="evidence" value="ECO:0007669"/>
    <property type="project" value="TreeGrafter"/>
</dbReference>
<proteinExistence type="predicted"/>
<dbReference type="SUPFAM" id="SSF54236">
    <property type="entry name" value="Ubiquitin-like"/>
    <property type="match status" value="1"/>
</dbReference>
<dbReference type="InterPro" id="IPR001012">
    <property type="entry name" value="UBX_dom"/>
</dbReference>
<dbReference type="PANTHER" id="PTHR23322">
    <property type="entry name" value="FAS-ASSOCIATED PROTEIN"/>
    <property type="match status" value="1"/>
</dbReference>
<dbReference type="Gene3D" id="3.10.20.90">
    <property type="entry name" value="Phosphatidylinositol 3-kinase Catalytic Subunit, Chain A, domain 1"/>
    <property type="match status" value="1"/>
</dbReference>
<dbReference type="GO" id="GO:0005783">
    <property type="term" value="C:endoplasmic reticulum"/>
    <property type="evidence" value="ECO:0007669"/>
    <property type="project" value="TreeGrafter"/>
</dbReference>
<dbReference type="SMART" id="SM00594">
    <property type="entry name" value="UAS"/>
    <property type="match status" value="1"/>
</dbReference>